<dbReference type="RefSeq" id="WP_345040535.1">
    <property type="nucleotide sequence ID" value="NZ_BAAAYL010000001.1"/>
</dbReference>
<keyword evidence="1" id="KW-0472">Membrane</keyword>
<name>A0ABP6SFY3_9ACTN</name>
<feature type="transmembrane region" description="Helical" evidence="1">
    <location>
        <begin position="85"/>
        <end position="106"/>
    </location>
</feature>
<evidence type="ECO:0000313" key="3">
    <source>
        <dbReference type="Proteomes" id="UP001499990"/>
    </source>
</evidence>
<dbReference type="Proteomes" id="UP001499990">
    <property type="component" value="Unassembled WGS sequence"/>
</dbReference>
<gene>
    <name evidence="2" type="ORF">GCM10020367_45060</name>
</gene>
<evidence type="ECO:0000256" key="1">
    <source>
        <dbReference type="SAM" id="Phobius"/>
    </source>
</evidence>
<feature type="transmembrane region" description="Helical" evidence="1">
    <location>
        <begin position="20"/>
        <end position="42"/>
    </location>
</feature>
<dbReference type="EMBL" id="BAAAYL010000001">
    <property type="protein sequence ID" value="GAA3375806.1"/>
    <property type="molecule type" value="Genomic_DNA"/>
</dbReference>
<evidence type="ECO:0000313" key="2">
    <source>
        <dbReference type="EMBL" id="GAA3375806.1"/>
    </source>
</evidence>
<evidence type="ECO:0008006" key="4">
    <source>
        <dbReference type="Google" id="ProtNLM"/>
    </source>
</evidence>
<keyword evidence="1" id="KW-1133">Transmembrane helix</keyword>
<sequence length="132" mass="13948">MQQQSPPGGGKDSYSAAAWVIGWLVFLVSGYAASVLLSSAWVDCEIGVNAGANLGDLALASTSMATVSTLLWAAMRRITGRRGLLAPLLLTIAPVVVLLWPLMAVWHAPAGYPVSTCPPDNIPPWWPNLLPL</sequence>
<keyword evidence="1" id="KW-0812">Transmembrane</keyword>
<protein>
    <recommendedName>
        <fullName evidence="4">DUF805 domain-containing protein</fullName>
    </recommendedName>
</protein>
<proteinExistence type="predicted"/>
<organism evidence="2 3">
    <name type="scientific">Streptomyces sannanensis</name>
    <dbReference type="NCBI Taxonomy" id="285536"/>
    <lineage>
        <taxon>Bacteria</taxon>
        <taxon>Bacillati</taxon>
        <taxon>Actinomycetota</taxon>
        <taxon>Actinomycetes</taxon>
        <taxon>Kitasatosporales</taxon>
        <taxon>Streptomycetaceae</taxon>
        <taxon>Streptomyces</taxon>
    </lineage>
</organism>
<accession>A0ABP6SFY3</accession>
<comment type="caution">
    <text evidence="2">The sequence shown here is derived from an EMBL/GenBank/DDBJ whole genome shotgun (WGS) entry which is preliminary data.</text>
</comment>
<keyword evidence="3" id="KW-1185">Reference proteome</keyword>
<reference evidence="3" key="1">
    <citation type="journal article" date="2019" name="Int. J. Syst. Evol. Microbiol.">
        <title>The Global Catalogue of Microorganisms (GCM) 10K type strain sequencing project: providing services to taxonomists for standard genome sequencing and annotation.</title>
        <authorList>
            <consortium name="The Broad Institute Genomics Platform"/>
            <consortium name="The Broad Institute Genome Sequencing Center for Infectious Disease"/>
            <person name="Wu L."/>
            <person name="Ma J."/>
        </authorList>
    </citation>
    <scope>NUCLEOTIDE SEQUENCE [LARGE SCALE GENOMIC DNA]</scope>
    <source>
        <strain evidence="3">JCM 9651</strain>
    </source>
</reference>